<feature type="transmembrane region" description="Helical" evidence="2">
    <location>
        <begin position="254"/>
        <end position="276"/>
    </location>
</feature>
<reference evidence="3" key="1">
    <citation type="submission" date="2020-05" db="EMBL/GenBank/DDBJ databases">
        <title>Mycena genomes resolve the evolution of fungal bioluminescence.</title>
        <authorList>
            <person name="Tsai I.J."/>
        </authorList>
    </citation>
    <scope>NUCLEOTIDE SEQUENCE</scope>
    <source>
        <strain evidence="3">171206Taipei</strain>
    </source>
</reference>
<keyword evidence="2" id="KW-0812">Transmembrane</keyword>
<accession>A0A8H6SC64</accession>
<comment type="caution">
    <text evidence="3">The sequence shown here is derived from an EMBL/GenBank/DDBJ whole genome shotgun (WGS) entry which is preliminary data.</text>
</comment>
<evidence type="ECO:0008006" key="5">
    <source>
        <dbReference type="Google" id="ProtNLM"/>
    </source>
</evidence>
<dbReference type="OrthoDB" id="3127482at2759"/>
<proteinExistence type="predicted"/>
<feature type="compositionally biased region" description="Low complexity" evidence="1">
    <location>
        <begin position="187"/>
        <end position="226"/>
    </location>
</feature>
<keyword evidence="2" id="KW-1133">Transmembrane helix</keyword>
<dbReference type="Proteomes" id="UP000636479">
    <property type="component" value="Unassembled WGS sequence"/>
</dbReference>
<evidence type="ECO:0000313" key="3">
    <source>
        <dbReference type="EMBL" id="KAF7296840.1"/>
    </source>
</evidence>
<dbReference type="EMBL" id="JACAZF010000008">
    <property type="protein sequence ID" value="KAF7296840.1"/>
    <property type="molecule type" value="Genomic_DNA"/>
</dbReference>
<dbReference type="AlphaFoldDB" id="A0A8H6SC64"/>
<feature type="region of interest" description="Disordered" evidence="1">
    <location>
        <begin position="165"/>
        <end position="244"/>
    </location>
</feature>
<dbReference type="RefSeq" id="XP_037217199.1">
    <property type="nucleotide sequence ID" value="XM_037365787.1"/>
</dbReference>
<gene>
    <name evidence="3" type="ORF">MIND_00915300</name>
</gene>
<keyword evidence="2" id="KW-0472">Membrane</keyword>
<dbReference type="GeneID" id="59348303"/>
<sequence length="348" mass="36712">MNSHSIGYIERRTDNAGPLPSTLHTCRSWHWDASWVPDTPSKSRCDSSTSFMRSACPVFVLGVLVSLQGVCALNFNPSDYQAAVGRQVTVTWTTSKGDPSTADLQLVLDNSIVAADVVDVGGFFHLFKIADTVQPGDGYAFKFVSTDGSAKLLAEIGTFSIASGGGAQTSPAQTTFHDPDFPTSPASSSGISTTRPFSSSSASPPLAGSSSPGQSSSSLVSTGAGTKSSTSIGPESSGAATSTRGTAHLSSSTITAIVVVAVLLPLIAGLGLWLWLLRRRRAAEDEPNAGSSRTPRVTPFRMLPSTARRHSSGRRGPPRLVASHGLTWRKDCRTIYEVAGAPKERWWR</sequence>
<name>A0A8H6SC64_9AGAR</name>
<protein>
    <recommendedName>
        <fullName evidence="5">Ser-Thr-rich glycosyl-phosphatidyl-inositol-anchored membrane family-domain-containing protein</fullName>
    </recommendedName>
</protein>
<evidence type="ECO:0000313" key="4">
    <source>
        <dbReference type="Proteomes" id="UP000636479"/>
    </source>
</evidence>
<organism evidence="3 4">
    <name type="scientific">Mycena indigotica</name>
    <dbReference type="NCBI Taxonomy" id="2126181"/>
    <lineage>
        <taxon>Eukaryota</taxon>
        <taxon>Fungi</taxon>
        <taxon>Dikarya</taxon>
        <taxon>Basidiomycota</taxon>
        <taxon>Agaricomycotina</taxon>
        <taxon>Agaricomycetes</taxon>
        <taxon>Agaricomycetidae</taxon>
        <taxon>Agaricales</taxon>
        <taxon>Marasmiineae</taxon>
        <taxon>Mycenaceae</taxon>
        <taxon>Mycena</taxon>
    </lineage>
</organism>
<keyword evidence="4" id="KW-1185">Reference proteome</keyword>
<feature type="compositionally biased region" description="Polar residues" evidence="1">
    <location>
        <begin position="227"/>
        <end position="244"/>
    </location>
</feature>
<evidence type="ECO:0000256" key="2">
    <source>
        <dbReference type="SAM" id="Phobius"/>
    </source>
</evidence>
<evidence type="ECO:0000256" key="1">
    <source>
        <dbReference type="SAM" id="MobiDB-lite"/>
    </source>
</evidence>